<gene>
    <name evidence="2" type="ORF">G7057_05035</name>
</gene>
<evidence type="ECO:0000313" key="2">
    <source>
        <dbReference type="EMBL" id="QII81899.1"/>
    </source>
</evidence>
<proteinExistence type="predicted"/>
<keyword evidence="1" id="KW-0732">Signal</keyword>
<dbReference type="Proteomes" id="UP000501451">
    <property type="component" value="Chromosome"/>
</dbReference>
<evidence type="ECO:0000256" key="1">
    <source>
        <dbReference type="SAM" id="SignalP"/>
    </source>
</evidence>
<keyword evidence="3" id="KW-1185">Reference proteome</keyword>
<sequence length="239" mass="26627">MNYKRLCSFVFPTAVILSACQQVSASDHLPTDPLTISNNIENYHQIIAVTNQTDTINQIGVAETKLNYAVTESTVFPDEAIAYGSRITKGSSSTPSKKRIYDNAQVAYQQVDNGEWEAAATVGAFFTSIEVIPYDRFVEMTQLFEEKGTISLDDNSYTISYSGVDADIQTELANILQQFPLSDTHYSANVVVDKADKRITDFHLVVEVTNQSSQQKTTQDIKASFSKYNSNIAREFIDK</sequence>
<feature type="chain" id="PRO_5026355939" description="Lipoprotein" evidence="1">
    <location>
        <begin position="26"/>
        <end position="239"/>
    </location>
</feature>
<dbReference type="PROSITE" id="PS51257">
    <property type="entry name" value="PROKAR_LIPOPROTEIN"/>
    <property type="match status" value="1"/>
</dbReference>
<dbReference type="RefSeq" id="WP_166161805.1">
    <property type="nucleotide sequence ID" value="NZ_CP049740.1"/>
</dbReference>
<evidence type="ECO:0008006" key="4">
    <source>
        <dbReference type="Google" id="ProtNLM"/>
    </source>
</evidence>
<organism evidence="2 3">
    <name type="scientific">Jeotgalibaca arthritidis</name>
    <dbReference type="NCBI Taxonomy" id="1868794"/>
    <lineage>
        <taxon>Bacteria</taxon>
        <taxon>Bacillati</taxon>
        <taxon>Bacillota</taxon>
        <taxon>Bacilli</taxon>
        <taxon>Lactobacillales</taxon>
        <taxon>Carnobacteriaceae</taxon>
        <taxon>Jeotgalibaca</taxon>
    </lineage>
</organism>
<protein>
    <recommendedName>
        <fullName evidence="4">Lipoprotein</fullName>
    </recommendedName>
</protein>
<feature type="signal peptide" evidence="1">
    <location>
        <begin position="1"/>
        <end position="25"/>
    </location>
</feature>
<dbReference type="KEGG" id="jar:G7057_05035"/>
<reference evidence="2 3" key="1">
    <citation type="journal article" date="2017" name="Int. J. Syst. Evol. Microbiol.">
        <title>Jeotgalibaca porci sp. nov. and Jeotgalibaca arthritidis sp. nov., isolated from pigs, and emended description of the genus Jeotgalibaca.</title>
        <authorList>
            <person name="Zamora L."/>
            <person name="Perez-Sancho M."/>
            <person name="Dominguez L."/>
            <person name="Fernandez-Garayzabal J.F."/>
            <person name="Vela A.I."/>
        </authorList>
    </citation>
    <scope>NUCLEOTIDE SEQUENCE [LARGE SCALE GENOMIC DNA]</scope>
    <source>
        <strain evidence="2 3">CECT 9157</strain>
    </source>
</reference>
<name>A0A6G7K9E8_9LACT</name>
<accession>A0A6G7K9E8</accession>
<dbReference type="EMBL" id="CP049740">
    <property type="protein sequence ID" value="QII81899.1"/>
    <property type="molecule type" value="Genomic_DNA"/>
</dbReference>
<evidence type="ECO:0000313" key="3">
    <source>
        <dbReference type="Proteomes" id="UP000501451"/>
    </source>
</evidence>
<dbReference type="AlphaFoldDB" id="A0A6G7K9E8"/>